<dbReference type="Ensembl" id="ENSJHYT00000026018.1">
    <property type="protein sequence ID" value="ENSJHYP00000021545.1"/>
    <property type="gene ID" value="ENSJHYG00000013829.1"/>
</dbReference>
<evidence type="ECO:0000313" key="18">
    <source>
        <dbReference type="Proteomes" id="UP000694408"/>
    </source>
</evidence>
<dbReference type="Gene3D" id="2.40.50.40">
    <property type="match status" value="1"/>
</dbReference>
<keyword evidence="5" id="KW-0378">Hydrolase</keyword>
<evidence type="ECO:0000256" key="5">
    <source>
        <dbReference type="ARBA" id="ARBA00022801"/>
    </source>
</evidence>
<feature type="region of interest" description="Disordered" evidence="13">
    <location>
        <begin position="109"/>
        <end position="128"/>
    </location>
</feature>
<dbReference type="InterPro" id="IPR023780">
    <property type="entry name" value="Chromo_domain"/>
</dbReference>
<keyword evidence="11" id="KW-0539">Nucleus</keyword>
<keyword evidence="8" id="KW-0805">Transcription regulation</keyword>
<dbReference type="CDD" id="cd18793">
    <property type="entry name" value="SF2_C_SNF"/>
    <property type="match status" value="1"/>
</dbReference>
<dbReference type="InterPro" id="IPR001650">
    <property type="entry name" value="Helicase_C-like"/>
</dbReference>
<dbReference type="Gene3D" id="3.40.50.10810">
    <property type="entry name" value="Tandem AAA-ATPase domain"/>
    <property type="match status" value="1"/>
</dbReference>
<dbReference type="InterPro" id="IPR014001">
    <property type="entry name" value="Helicase_ATP-bd"/>
</dbReference>
<organism evidence="17 18">
    <name type="scientific">Junco hyemalis</name>
    <name type="common">Dark-eyed junco</name>
    <dbReference type="NCBI Taxonomy" id="40217"/>
    <lineage>
        <taxon>Eukaryota</taxon>
        <taxon>Metazoa</taxon>
        <taxon>Chordata</taxon>
        <taxon>Craniata</taxon>
        <taxon>Vertebrata</taxon>
        <taxon>Euteleostomi</taxon>
        <taxon>Archelosauria</taxon>
        <taxon>Archosauria</taxon>
        <taxon>Dinosauria</taxon>
        <taxon>Saurischia</taxon>
        <taxon>Theropoda</taxon>
        <taxon>Coelurosauria</taxon>
        <taxon>Aves</taxon>
        <taxon>Neognathae</taxon>
        <taxon>Neoaves</taxon>
        <taxon>Telluraves</taxon>
        <taxon>Australaves</taxon>
        <taxon>Passeriformes</taxon>
        <taxon>Passerellidae</taxon>
        <taxon>Junco</taxon>
    </lineage>
</organism>
<dbReference type="SUPFAM" id="SSF160481">
    <property type="entry name" value="BRK domain-like"/>
    <property type="match status" value="1"/>
</dbReference>
<dbReference type="GO" id="GO:0006325">
    <property type="term" value="P:chromatin organization"/>
    <property type="evidence" value="ECO:0007669"/>
    <property type="project" value="UniProtKB-KW"/>
</dbReference>
<feature type="region of interest" description="Disordered" evidence="13">
    <location>
        <begin position="1806"/>
        <end position="1881"/>
    </location>
</feature>
<feature type="domain" description="Helicase ATP-binding" evidence="15">
    <location>
        <begin position="149"/>
        <end position="323"/>
    </location>
</feature>
<feature type="compositionally biased region" description="Low complexity" evidence="13">
    <location>
        <begin position="1285"/>
        <end position="1296"/>
    </location>
</feature>
<feature type="compositionally biased region" description="Polar residues" evidence="13">
    <location>
        <begin position="1845"/>
        <end position="1858"/>
    </location>
</feature>
<dbReference type="SMART" id="SM00592">
    <property type="entry name" value="BRK"/>
    <property type="match status" value="1"/>
</dbReference>
<feature type="compositionally biased region" description="Low complexity" evidence="13">
    <location>
        <begin position="1859"/>
        <end position="1874"/>
    </location>
</feature>
<feature type="domain" description="Chromo" evidence="14">
    <location>
        <begin position="51"/>
        <end position="116"/>
    </location>
</feature>
<dbReference type="Gene3D" id="1.10.10.60">
    <property type="entry name" value="Homeodomain-like"/>
    <property type="match status" value="2"/>
</dbReference>
<evidence type="ECO:0000256" key="3">
    <source>
        <dbReference type="ARBA" id="ARBA00022737"/>
    </source>
</evidence>
<feature type="region of interest" description="Disordered" evidence="13">
    <location>
        <begin position="745"/>
        <end position="770"/>
    </location>
</feature>
<comment type="subcellular location">
    <subcellularLocation>
        <location evidence="1">Nucleus</location>
    </subcellularLocation>
</comment>
<dbReference type="InterPro" id="IPR027417">
    <property type="entry name" value="P-loop_NTPase"/>
</dbReference>
<evidence type="ECO:0000313" key="17">
    <source>
        <dbReference type="Ensembl" id="ENSJHYP00000021545.1"/>
    </source>
</evidence>
<dbReference type="PANTHER" id="PTHR46850">
    <property type="entry name" value="CHROMODOMAIN-HELICASE-DNA-BINDING PROTEIN 9"/>
    <property type="match status" value="1"/>
</dbReference>
<dbReference type="InterPro" id="IPR056342">
    <property type="entry name" value="HTH_CHD6-9"/>
</dbReference>
<dbReference type="PANTHER" id="PTHR46850:SF1">
    <property type="entry name" value="CHROMODOMAIN-HELICASE-DNA-BINDING PROTEIN 9"/>
    <property type="match status" value="1"/>
</dbReference>
<evidence type="ECO:0000259" key="14">
    <source>
        <dbReference type="PROSITE" id="PS50013"/>
    </source>
</evidence>
<feature type="region of interest" description="Disordered" evidence="13">
    <location>
        <begin position="1282"/>
        <end position="1317"/>
    </location>
</feature>
<dbReference type="GO" id="GO:0016787">
    <property type="term" value="F:hydrolase activity"/>
    <property type="evidence" value="ECO:0007669"/>
    <property type="project" value="UniProtKB-KW"/>
</dbReference>
<dbReference type="GO" id="GO:0005634">
    <property type="term" value="C:nucleus"/>
    <property type="evidence" value="ECO:0007669"/>
    <property type="project" value="UniProtKB-SubCell"/>
</dbReference>
<evidence type="ECO:0000256" key="13">
    <source>
        <dbReference type="SAM" id="MobiDB-lite"/>
    </source>
</evidence>
<accession>A0A8C5JPA7</accession>
<feature type="region of interest" description="Disordered" evidence="13">
    <location>
        <begin position="1929"/>
        <end position="1992"/>
    </location>
</feature>
<dbReference type="SUPFAM" id="SSF54160">
    <property type="entry name" value="Chromo domain-like"/>
    <property type="match status" value="1"/>
</dbReference>
<dbReference type="Pfam" id="PF00271">
    <property type="entry name" value="Helicase_C"/>
    <property type="match status" value="1"/>
</dbReference>
<keyword evidence="6" id="KW-0067">ATP-binding</keyword>
<dbReference type="InterPro" id="IPR000953">
    <property type="entry name" value="Chromo/chromo_shadow_dom"/>
</dbReference>
<dbReference type="PROSITE" id="PS51192">
    <property type="entry name" value="HELICASE_ATP_BIND_1"/>
    <property type="match status" value="1"/>
</dbReference>
<keyword evidence="18" id="KW-1185">Reference proteome</keyword>
<dbReference type="InterPro" id="IPR037259">
    <property type="entry name" value="BRK_sf"/>
</dbReference>
<sequence length="1992" mass="225268">NFSYLHCQWASVEELDKDKRIQQKIKRFKAKQGQNKFLSEIDDELFNPDYVEVDRIMDFSRSTDDNGEPVTHYLVKWCSLPYEDSTWELKQDIDQAKIEEFEKLMSREPEMERVERPPADDWKKSESSREYKNNNKLREYQLEGVNWLLFNWYNTRNCILADEMGLGKTIQSITFLYEIYLKGIHGPFLVIAPLSTIPNWEREFRTWTELNVVVYHGSQASRRTIQLYEMYFKDPQGRVIKGSYKFHAIITTFEMILTDCPELRNIPWRCVVIDEAHRLKNRNCKLLEGLKMMDLEHKVLLTGTPLQNTVEELFSLLHFLEPGRFPSETTFMQEFGDLKTEEQVQKLQAILKPMMLRRLKEDVEKNLAPKEETIIEVELTNIQKKYYRAILEKNFTFLSKGGGQANVPNLLNTMMELRKCCNHPYLINGAEEKILEEFKETHNADSPDFQLQAMIQAAGKLVLIDKLLPKLKAGGHRVLIFSQMVRCLDILEDYLIQRRYPYERIDGRVRGNLRQAAIDRFSRPDSDRFVFLLCTRAGGLGINLTAADTCIIFDSDWNPQNDLQAQARCHRIGQSKSVKIYRLITRNSYEREMFDKASLKLGLDKAVLQSMSGRENATNGVQQLSKKEIEDLLRKGAYGALMDEEDEGSKFCEEDIDQILLRRTHTITIESEGKGSTFAKASFVASGNRTDISLDDPNFWQKWAKKAELDIDALNGRNNLVIDTPRVRKQTRLYSAVKEDELMEFSDLESDSEEKPSTKPRRPQDKSQGYARSECFRVEKNLLVYGWGRWTDILSHGRYKRQLTEQDVETICRTILVYCLNHYKGDENIKSFIWDLITPTADGQTRALVNHSGLSAPVPRGRKGKKVKAQSSQPMLQDADWLTTCNPDVLFQEDSYRKHLKHHCNKVLLRVRMLYYLRQEVIGDQADKILEGADSRLVQPFHAEVPADWWDKEADKSLLIGVFKHGYEKYNSMRADPALCFLERVGMPDAKAIAAEQRGTDMLADGGDGNPVIAIKTEMFSVGFAVQILLCSLGKHSESNAELGQLYWPNTSTLTTRLRRLITAYQRSYKRQQMRQECLGSYLSSGLTFLASSLTRWTRREEADFYRVVSTFGVIFDPVKHQFEWNQFRAFARLDKKSDESLEKYFNGFVNMCRRVCRMPVKPDDEPPDLSTLIEPITEERASRTLYRIELLRKIREQVLHHPQLGERLKLCQPSLDLPEWWECGKHDKDLLIGAAKHGVSRTDYHILNDPELSFLEAHKNFAQNRGTGNANTVSSVNPLGAGCSQTPPVVPSTPVQEEKTTEPTESKAEGSENPLGRHWMLMPGHDCYSAGAVSQGKNFDEESNASMSTARDETRDGFYMEDGDPSVVQLLHERTFAFSFWPKDRVMINRLDNICEAVLKGKWPVNRRQMFDFQGLIPGYTPTVVDSPLQKRSFAELSMVGQAILFLIQHSKQSFANRRRRRRKIEIEAERAAKRRNLMEMVAQLRESQVVSENGQEKVVDLSKASREATSSTSNFSSVTSKFILPNVSTPVSDAFKTQMELLQAGLSRTPTRHLLNGSLIDGEPPMKRRRGRRKNVEGLDLLFMSNKRTSLTVVRPQPFSFCLIFVLLSVVLPECVSSLILSLKKTYSFYVLFSPFQKPKQKRHRCRNPNKLDINTLTGEERVPVVNKRNGKKGFVPESMFDRLLTGPVVREEGASRRGRRPKSEIAKAAAAAAAVASTSGINPLLMNSLFAGMDLTSLQNLQNLQSLQLAGLMGFPPGLATAAAAGGDAKNPAAMLPLMLPGMAGLPNMFGLSGLLNNPITATTGNATTASGQGETEDGASKAEEKKNENEEENKDSEKSTDTVSATDSANGSVSAATAATTATATTTTTTNTGLPTNPLAFNPFLLSTMAPGLFYPSMFLPPGLGGLTLPGFPALAGLQNAVGSNEEKATDKTEGAAFKDEENLEGSDAEESLDKTADSSVLEDEIAQGEELDSLDGGEEIENNENDE</sequence>
<dbReference type="SMART" id="SM00487">
    <property type="entry name" value="DEXDc"/>
    <property type="match status" value="1"/>
</dbReference>
<feature type="region of interest" description="Disordered" evidence="13">
    <location>
        <begin position="1339"/>
        <end position="1358"/>
    </location>
</feature>
<dbReference type="Pfam" id="PF00385">
    <property type="entry name" value="Chromo"/>
    <property type="match status" value="1"/>
</dbReference>
<dbReference type="PROSITE" id="PS51194">
    <property type="entry name" value="HELICASE_CTER"/>
    <property type="match status" value="1"/>
</dbReference>
<evidence type="ECO:0000256" key="2">
    <source>
        <dbReference type="ARBA" id="ARBA00007025"/>
    </source>
</evidence>
<dbReference type="CDD" id="cd18059">
    <property type="entry name" value="DEXHc_CHD7"/>
    <property type="match status" value="1"/>
</dbReference>
<feature type="compositionally biased region" description="Basic and acidic residues" evidence="13">
    <location>
        <begin position="1822"/>
        <end position="1832"/>
    </location>
</feature>
<evidence type="ECO:0000256" key="6">
    <source>
        <dbReference type="ARBA" id="ARBA00022840"/>
    </source>
</evidence>
<dbReference type="Gene3D" id="3.40.50.300">
    <property type="entry name" value="P-loop containing nucleotide triphosphate hydrolases"/>
    <property type="match status" value="1"/>
</dbReference>
<reference evidence="17" key="2">
    <citation type="submission" date="2025-09" db="UniProtKB">
        <authorList>
            <consortium name="Ensembl"/>
        </authorList>
    </citation>
    <scope>IDENTIFICATION</scope>
</reference>
<feature type="compositionally biased region" description="Basic and acidic residues" evidence="13">
    <location>
        <begin position="753"/>
        <end position="765"/>
    </location>
</feature>
<dbReference type="InterPro" id="IPR051493">
    <property type="entry name" value="CHD"/>
</dbReference>
<dbReference type="PROSITE" id="PS50013">
    <property type="entry name" value="CHROMO_2"/>
    <property type="match status" value="1"/>
</dbReference>
<protein>
    <submittedName>
        <fullName evidence="17">Chromodomain helicase DNA binding protein 7</fullName>
    </submittedName>
</protein>
<evidence type="ECO:0000256" key="1">
    <source>
        <dbReference type="ARBA" id="ARBA00004123"/>
    </source>
</evidence>
<dbReference type="SMART" id="SM00298">
    <property type="entry name" value="CHROMO"/>
    <property type="match status" value="1"/>
</dbReference>
<evidence type="ECO:0000259" key="16">
    <source>
        <dbReference type="PROSITE" id="PS51194"/>
    </source>
</evidence>
<feature type="compositionally biased region" description="Basic and acidic residues" evidence="13">
    <location>
        <begin position="1929"/>
        <end position="1945"/>
    </location>
</feature>
<keyword evidence="9" id="KW-0238">DNA-binding</keyword>
<dbReference type="InterPro" id="IPR049730">
    <property type="entry name" value="SNF2/RAD54-like_C"/>
</dbReference>
<dbReference type="InterPro" id="IPR038718">
    <property type="entry name" value="SNF2-like_sf"/>
</dbReference>
<feature type="compositionally biased region" description="Acidic residues" evidence="13">
    <location>
        <begin position="1965"/>
        <end position="1992"/>
    </location>
</feature>
<dbReference type="InterPro" id="IPR016197">
    <property type="entry name" value="Chromo-like_dom_sf"/>
</dbReference>
<dbReference type="SMART" id="SM00490">
    <property type="entry name" value="HELICc"/>
    <property type="match status" value="1"/>
</dbReference>
<dbReference type="Pfam" id="PF23078">
    <property type="entry name" value="HTH_CHD6-9"/>
    <property type="match status" value="1"/>
</dbReference>
<dbReference type="SUPFAM" id="SSF52540">
    <property type="entry name" value="P-loop containing nucleoside triphosphate hydrolases"/>
    <property type="match status" value="2"/>
</dbReference>
<dbReference type="Proteomes" id="UP000694408">
    <property type="component" value="Unplaced"/>
</dbReference>
<dbReference type="InterPro" id="IPR000330">
    <property type="entry name" value="SNF2_N"/>
</dbReference>
<dbReference type="FunFam" id="3.40.50.10810:FF:000003">
    <property type="entry name" value="chromodomain-helicase-DNA-binding protein 8 isoform X4"/>
    <property type="match status" value="1"/>
</dbReference>
<dbReference type="CDD" id="cd18663">
    <property type="entry name" value="CD2_tandem_CHD5-9_like"/>
    <property type="match status" value="1"/>
</dbReference>
<feature type="compositionally biased region" description="Basic and acidic residues" evidence="13">
    <location>
        <begin position="1297"/>
        <end position="1311"/>
    </location>
</feature>
<evidence type="ECO:0000256" key="8">
    <source>
        <dbReference type="ARBA" id="ARBA00023015"/>
    </source>
</evidence>
<keyword evidence="10" id="KW-0804">Transcription</keyword>
<comment type="similarity">
    <text evidence="2">Belongs to the SNF2/RAD54 helicase family.</text>
</comment>
<reference evidence="17" key="1">
    <citation type="submission" date="2025-08" db="UniProtKB">
        <authorList>
            <consortium name="Ensembl"/>
        </authorList>
    </citation>
    <scope>IDENTIFICATION</scope>
</reference>
<evidence type="ECO:0000256" key="4">
    <source>
        <dbReference type="ARBA" id="ARBA00022741"/>
    </source>
</evidence>
<evidence type="ECO:0000256" key="10">
    <source>
        <dbReference type="ARBA" id="ARBA00023163"/>
    </source>
</evidence>
<dbReference type="GO" id="GO:0003677">
    <property type="term" value="F:DNA binding"/>
    <property type="evidence" value="ECO:0007669"/>
    <property type="project" value="UniProtKB-KW"/>
</dbReference>
<dbReference type="FunFam" id="3.40.50.300:FF:000015">
    <property type="entry name" value="chromodomain-helicase-DNA-binding protein 9 isoform X1"/>
    <property type="match status" value="1"/>
</dbReference>
<comment type="catalytic activity">
    <reaction evidence="12">
        <text>ATP + H2O = ADP + phosphate + H(+)</text>
        <dbReference type="Rhea" id="RHEA:13065"/>
        <dbReference type="ChEBI" id="CHEBI:15377"/>
        <dbReference type="ChEBI" id="CHEBI:15378"/>
        <dbReference type="ChEBI" id="CHEBI:30616"/>
        <dbReference type="ChEBI" id="CHEBI:43474"/>
        <dbReference type="ChEBI" id="CHEBI:456216"/>
    </reaction>
</comment>
<feature type="compositionally biased region" description="Acidic residues" evidence="13">
    <location>
        <begin position="1946"/>
        <end position="1955"/>
    </location>
</feature>
<name>A0A8C5JPA7_JUNHY</name>
<dbReference type="FunFam" id="2.40.50.40:FF:000001">
    <property type="entry name" value="chromodomain-helicase-DNA-binding protein 8 isoform X4"/>
    <property type="match status" value="1"/>
</dbReference>
<dbReference type="FunFam" id="1.10.10.60:FF:000184">
    <property type="entry name" value="Chromodomain helicase DNA binding protein 6"/>
    <property type="match status" value="1"/>
</dbReference>
<dbReference type="GO" id="GO:0005524">
    <property type="term" value="F:ATP binding"/>
    <property type="evidence" value="ECO:0007669"/>
    <property type="project" value="UniProtKB-KW"/>
</dbReference>
<evidence type="ECO:0000256" key="7">
    <source>
        <dbReference type="ARBA" id="ARBA00022853"/>
    </source>
</evidence>
<dbReference type="InterPro" id="IPR006576">
    <property type="entry name" value="BRK_domain"/>
</dbReference>
<keyword evidence="3" id="KW-0677">Repeat</keyword>
<evidence type="ECO:0000259" key="15">
    <source>
        <dbReference type="PROSITE" id="PS51192"/>
    </source>
</evidence>
<proteinExistence type="inferred from homology"/>
<keyword evidence="7" id="KW-0156">Chromatin regulator</keyword>
<evidence type="ECO:0000256" key="11">
    <source>
        <dbReference type="ARBA" id="ARBA00023242"/>
    </source>
</evidence>
<dbReference type="Pfam" id="PF00176">
    <property type="entry name" value="SNF2-rel_dom"/>
    <property type="match status" value="1"/>
</dbReference>
<evidence type="ECO:0000256" key="9">
    <source>
        <dbReference type="ARBA" id="ARBA00023125"/>
    </source>
</evidence>
<feature type="domain" description="Helicase C-terminal" evidence="16">
    <location>
        <begin position="463"/>
        <end position="633"/>
    </location>
</feature>
<evidence type="ECO:0000256" key="12">
    <source>
        <dbReference type="ARBA" id="ARBA00049360"/>
    </source>
</evidence>
<keyword evidence="4" id="KW-0547">Nucleotide-binding</keyword>